<dbReference type="InterPro" id="IPR038729">
    <property type="entry name" value="Rad50/SbcC_AAA"/>
</dbReference>
<dbReference type="GO" id="GO:0016887">
    <property type="term" value="F:ATP hydrolysis activity"/>
    <property type="evidence" value="ECO:0007669"/>
    <property type="project" value="InterPro"/>
</dbReference>
<dbReference type="Pfam" id="PF13476">
    <property type="entry name" value="AAA_23"/>
    <property type="match status" value="1"/>
</dbReference>
<evidence type="ECO:0000256" key="1">
    <source>
        <dbReference type="SAM" id="MobiDB-lite"/>
    </source>
</evidence>
<feature type="domain" description="Rad50/SbcC-type AAA" evidence="2">
    <location>
        <begin position="10"/>
        <end position="180"/>
    </location>
</feature>
<dbReference type="PANTHER" id="PTHR32114">
    <property type="entry name" value="ABC TRANSPORTER ABCH.3"/>
    <property type="match status" value="1"/>
</dbReference>
<reference evidence="3" key="1">
    <citation type="submission" date="2020-05" db="EMBL/GenBank/DDBJ databases">
        <authorList>
            <person name="Chiriac C."/>
            <person name="Salcher M."/>
            <person name="Ghai R."/>
            <person name="Kavagutti S V."/>
        </authorList>
    </citation>
    <scope>NUCLEOTIDE SEQUENCE</scope>
</reference>
<dbReference type="Pfam" id="PF13558">
    <property type="entry name" value="SbcC_Walker_B"/>
    <property type="match status" value="1"/>
</dbReference>
<dbReference type="Gene3D" id="3.40.50.300">
    <property type="entry name" value="P-loop containing nucleotide triphosphate hydrolases"/>
    <property type="match status" value="2"/>
</dbReference>
<dbReference type="GO" id="GO:0006302">
    <property type="term" value="P:double-strand break repair"/>
    <property type="evidence" value="ECO:0007669"/>
    <property type="project" value="InterPro"/>
</dbReference>
<gene>
    <name evidence="3" type="ORF">UFOPK3957_00905</name>
</gene>
<feature type="region of interest" description="Disordered" evidence="1">
    <location>
        <begin position="456"/>
        <end position="479"/>
    </location>
</feature>
<evidence type="ECO:0000259" key="2">
    <source>
        <dbReference type="Pfam" id="PF13476"/>
    </source>
</evidence>
<proteinExistence type="predicted"/>
<dbReference type="EMBL" id="CAFBOM010000140">
    <property type="protein sequence ID" value="CAB4988941.1"/>
    <property type="molecule type" value="Genomic_DNA"/>
</dbReference>
<dbReference type="AlphaFoldDB" id="A0A6J7N6C2"/>
<accession>A0A6J7N6C2</accession>
<name>A0A6J7N6C2_9ZZZZ</name>
<dbReference type="InterPro" id="IPR027417">
    <property type="entry name" value="P-loop_NTPase"/>
</dbReference>
<dbReference type="PANTHER" id="PTHR32114:SF2">
    <property type="entry name" value="ABC TRANSPORTER ABCH.3"/>
    <property type="match status" value="1"/>
</dbReference>
<dbReference type="SUPFAM" id="SSF52540">
    <property type="entry name" value="P-loop containing nucleoside triphosphate hydrolases"/>
    <property type="match status" value="1"/>
</dbReference>
<evidence type="ECO:0000313" key="3">
    <source>
        <dbReference type="EMBL" id="CAB4988941.1"/>
    </source>
</evidence>
<sequence length="862" mass="92344">MRLERLRFAALGPYAGEHLIDFELLGGSGLFIIEGPTGGGKSTILDAMVFALYGDVAGSDSDKQRLRSGFADASVESFAEVEFSTASGRYRVRRTPEFMRARRNGEGEEVPARSTIQFWRATGEHGWDLVSKAHREAEIEIQAVVGLDKSQFLQTVVLPQGEFSKFLKAKSAERQAILEQVFATGVFARLQEWADVQRKAAELEIKARADRLRDSVQQLVGRIDSDDEALADAHAALSDPEATPESIAAAIADAVARVAERLATAEVEAQRLAADVGKREELLGRVRGWRAAQKSLATAIDAVEAAMRSAESARTAADSHVDTIAALTGTPVDLIDPAEVIRCIDVAIGALEAVTQQGAVRETLVLDCQALEQSVSEDEAAAGRLADERDQELPARLAWCAAELDRVSRSLTDAYAAAASEREILIRSRMDGMAGELAASLVDGDPCPVCGAAEHPDPAEISSSAATPDEIEAAGRRTESLSADRLAMMPDVAGARDLVAQVGGFEGEPAAETANPSVVLARIRLRLKEIGEELPRLHERSAARRKRAAELTESIAEIDRQLIDAAAEFDSVDDRLAAMEAIREDITELASARAALGEATRAQAQAQAVLDALDEPIVEDGLEADGVLEAQLIEARSVATAAIVSAEAARTLLDDIGRLSTGVENARSERDRTRQEWAATISLAETLNGRGANQLAQPLKAYVLQQMFDEVLDAANARLSGMLEGRFALVDTEQAQGRERIKGLGIEIMDRFTDSVRRADTLSGGETFCAALALALGLADTVRAHAGGIDIGMLFVDEGFGSLDPDRLDDVMAELMRLRADGRTVGVISHVSEMKRSILERISVRSVGPGAGSTLTVTWMAE</sequence>
<organism evidence="3">
    <name type="scientific">freshwater metagenome</name>
    <dbReference type="NCBI Taxonomy" id="449393"/>
    <lineage>
        <taxon>unclassified sequences</taxon>
        <taxon>metagenomes</taxon>
        <taxon>ecological metagenomes</taxon>
    </lineage>
</organism>
<protein>
    <submittedName>
        <fullName evidence="3">Unannotated protein</fullName>
    </submittedName>
</protein>